<organism evidence="3 4">
    <name type="scientific">Promicromonospora soli</name>
    <dbReference type="NCBI Taxonomy" id="2035533"/>
    <lineage>
        <taxon>Bacteria</taxon>
        <taxon>Bacillati</taxon>
        <taxon>Actinomycetota</taxon>
        <taxon>Actinomycetes</taxon>
        <taxon>Micrococcales</taxon>
        <taxon>Promicromonosporaceae</taxon>
        <taxon>Promicromonospora</taxon>
    </lineage>
</organism>
<dbReference type="InterPro" id="IPR003870">
    <property type="entry name" value="DUF222"/>
</dbReference>
<reference evidence="3" key="1">
    <citation type="journal article" date="2014" name="Int. J. Syst. Evol. Microbiol.">
        <title>Complete genome sequence of Corynebacterium casei LMG S-19264T (=DSM 44701T), isolated from a smear-ripened cheese.</title>
        <authorList>
            <consortium name="US DOE Joint Genome Institute (JGI-PGF)"/>
            <person name="Walter F."/>
            <person name="Albersmeier A."/>
            <person name="Kalinowski J."/>
            <person name="Ruckert C."/>
        </authorList>
    </citation>
    <scope>NUCLEOTIDE SEQUENCE</scope>
    <source>
        <strain evidence="3">CGMCC 4.7398</strain>
    </source>
</reference>
<comment type="caution">
    <text evidence="3">The sequence shown here is derived from an EMBL/GenBank/DDBJ whole genome shotgun (WGS) entry which is preliminary data.</text>
</comment>
<dbReference type="SMART" id="SM00507">
    <property type="entry name" value="HNHc"/>
    <property type="match status" value="1"/>
</dbReference>
<evidence type="ECO:0000313" key="4">
    <source>
        <dbReference type="Proteomes" id="UP000627369"/>
    </source>
</evidence>
<protein>
    <recommendedName>
        <fullName evidence="2">HNH nuclease domain-containing protein</fullName>
    </recommendedName>
</protein>
<feature type="domain" description="HNH nuclease" evidence="2">
    <location>
        <begin position="502"/>
        <end position="555"/>
    </location>
</feature>
<name>A0A919G5W2_9MICO</name>
<dbReference type="AlphaFoldDB" id="A0A919G5W2"/>
<evidence type="ECO:0000259" key="2">
    <source>
        <dbReference type="SMART" id="SM00507"/>
    </source>
</evidence>
<dbReference type="InterPro" id="IPR003615">
    <property type="entry name" value="HNH_nuc"/>
</dbReference>
<feature type="compositionally biased region" description="Low complexity" evidence="1">
    <location>
        <begin position="392"/>
        <end position="435"/>
    </location>
</feature>
<accession>A0A919G5W2</accession>
<keyword evidence="4" id="KW-1185">Reference proteome</keyword>
<sequence length="626" mass="64918">MVATGCEQGVGPVQQSTSGMASGGTPRGSLEEALDRIERATGELANLVGPEELGGWDAPGVARLAEAHARIRRLTGRLDGVRYTLLPRIEDDGSWRSGGMSRTFTSWLRLREGVAAATARKDVTTARRLAQALPATRERLVAGVLGADHARVMTEVAPTSATREDALGWLIDTRTGEPTSPELFVQSVAVDFPDPVDDPDGSRTREQFTVVLQDAIAAGTLVTGEGLVLREAGSLNADQFRTVARRFATVTDPDSDDADDDKAAAGEFLDLSRTLGGYHLAGFLTDEHGLLLSTAVNAVMGAPAAEDTRTPAQRRAQGLADVARTVLDGNEASPGAAIPPHLNVTVSWTELVTRTREGLCLTCGQGIPGRAGRTGRAGAGLTGAGPMGGDRTGTPETRTPETGAPETGAPETGTTAGTGTGTPETGTTAGTRTGTGTAGSGGTRTGLGLLSAGGAVFTETGGRAPRASLRRLACDCAVTRIVFGADGAVLDVGRAQRTVTGQMRRAVIARDQHCVYPGCDQPPSRCEVHHAVTHWANGGQTSVANSALLCWHHHQLVDAQDITMRWTGKPARIDTAGVLLQTGWAFTDARGHSIRLPDVIEATPVSGTGPPDPSVQPPVEPPAAAA</sequence>
<gene>
    <name evidence="3" type="ORF">GCM10017772_39970</name>
</gene>
<dbReference type="Pfam" id="PF02720">
    <property type="entry name" value="DUF222"/>
    <property type="match status" value="3"/>
</dbReference>
<feature type="region of interest" description="Disordered" evidence="1">
    <location>
        <begin position="371"/>
        <end position="444"/>
    </location>
</feature>
<feature type="region of interest" description="Disordered" evidence="1">
    <location>
        <begin position="601"/>
        <end position="626"/>
    </location>
</feature>
<dbReference type="EMBL" id="BNAS01000006">
    <property type="protein sequence ID" value="GHH77880.1"/>
    <property type="molecule type" value="Genomic_DNA"/>
</dbReference>
<feature type="compositionally biased region" description="Pro residues" evidence="1">
    <location>
        <begin position="610"/>
        <end position="626"/>
    </location>
</feature>
<proteinExistence type="predicted"/>
<evidence type="ECO:0000256" key="1">
    <source>
        <dbReference type="SAM" id="MobiDB-lite"/>
    </source>
</evidence>
<evidence type="ECO:0000313" key="3">
    <source>
        <dbReference type="EMBL" id="GHH77880.1"/>
    </source>
</evidence>
<feature type="compositionally biased region" description="Gly residues" evidence="1">
    <location>
        <begin position="375"/>
        <end position="391"/>
    </location>
</feature>
<dbReference type="Gene3D" id="1.10.30.50">
    <property type="match status" value="1"/>
</dbReference>
<feature type="region of interest" description="Disordered" evidence="1">
    <location>
        <begin position="1"/>
        <end position="29"/>
    </location>
</feature>
<dbReference type="CDD" id="cd00085">
    <property type="entry name" value="HNHc"/>
    <property type="match status" value="1"/>
</dbReference>
<dbReference type="Proteomes" id="UP000627369">
    <property type="component" value="Unassembled WGS sequence"/>
</dbReference>
<reference evidence="3" key="2">
    <citation type="submission" date="2020-09" db="EMBL/GenBank/DDBJ databases">
        <authorList>
            <person name="Sun Q."/>
            <person name="Zhou Y."/>
        </authorList>
    </citation>
    <scope>NUCLEOTIDE SEQUENCE</scope>
    <source>
        <strain evidence="3">CGMCC 4.7398</strain>
    </source>
</reference>